<dbReference type="InterPro" id="IPR036452">
    <property type="entry name" value="Ribo_hydro-like"/>
</dbReference>
<reference evidence="1" key="1">
    <citation type="submission" date="2021-01" db="EMBL/GenBank/DDBJ databases">
        <authorList>
            <person name="Corre E."/>
            <person name="Pelletier E."/>
            <person name="Niang G."/>
            <person name="Scheremetjew M."/>
            <person name="Finn R."/>
            <person name="Kale V."/>
            <person name="Holt S."/>
            <person name="Cochrane G."/>
            <person name="Meng A."/>
            <person name="Brown T."/>
            <person name="Cohen L."/>
        </authorList>
    </citation>
    <scope>NUCLEOTIDE SEQUENCE</scope>
</reference>
<dbReference type="PANTHER" id="PTHR43264:SF1">
    <property type="entry name" value="INOSINE_URIDINE-PREFERRING NUCLEOSIDE HYDROLASE DOMAIN-CONTAINING PROTEIN"/>
    <property type="match status" value="1"/>
</dbReference>
<dbReference type="AlphaFoldDB" id="A0A7S1F6G0"/>
<dbReference type="SUPFAM" id="SSF53590">
    <property type="entry name" value="Nucleoside hydrolase"/>
    <property type="match status" value="1"/>
</dbReference>
<protein>
    <recommendedName>
        <fullName evidence="2">Inosine/uridine-preferring nucleoside hydrolase domain-containing protein</fullName>
    </recommendedName>
</protein>
<name>A0A7S1F6G0_NOCSC</name>
<accession>A0A7S1F6G0</accession>
<proteinExistence type="predicted"/>
<gene>
    <name evidence="1" type="ORF">NSCI0253_LOCUS20321</name>
</gene>
<dbReference type="PANTHER" id="PTHR43264">
    <property type="match status" value="1"/>
</dbReference>
<dbReference type="Gene3D" id="3.90.245.10">
    <property type="entry name" value="Ribonucleoside hydrolase-like"/>
    <property type="match status" value="1"/>
</dbReference>
<dbReference type="EMBL" id="HBFQ01028887">
    <property type="protein sequence ID" value="CAD8845971.1"/>
    <property type="molecule type" value="Transcribed_RNA"/>
</dbReference>
<dbReference type="GO" id="GO:0016799">
    <property type="term" value="F:hydrolase activity, hydrolyzing N-glycosyl compounds"/>
    <property type="evidence" value="ECO:0007669"/>
    <property type="project" value="InterPro"/>
</dbReference>
<organism evidence="1">
    <name type="scientific">Noctiluca scintillans</name>
    <name type="common">Sea sparkle</name>
    <name type="synonym">Red tide dinoflagellate</name>
    <dbReference type="NCBI Taxonomy" id="2966"/>
    <lineage>
        <taxon>Eukaryota</taxon>
        <taxon>Sar</taxon>
        <taxon>Alveolata</taxon>
        <taxon>Dinophyceae</taxon>
        <taxon>Noctilucales</taxon>
        <taxon>Noctilucaceae</taxon>
        <taxon>Noctiluca</taxon>
    </lineage>
</organism>
<evidence type="ECO:0008006" key="2">
    <source>
        <dbReference type="Google" id="ProtNLM"/>
    </source>
</evidence>
<sequence length="348" mass="36210">MRVVVCWIALAWAVPPVPLIIDTDMGGGGCMDVDDVGALCMTHALVSSGEVELLAVVQDTSPAPIAGAISAVNHYFGRDDIPIGAYKGHDLDPRAPLLPYVLDLVANFTGPITDSSQVPDSVEVYRRALSAQADHSVVISSIGLLTNLAALLQSEADEVSPLSGQELFKAKVRLLAVMGGSFPDSGGEPKGCNLCGCVFENASVARPACAASGYVSAHLPSEVKVIFSGGDVGANVRTGGRLATCASSDNPCRRAYLDYLANPPNSPPSSTRPSWDPLTTLVAVRGAGAVGCSECTDCDGKTWVDPLTGADKWIRGPASNQTYLELQNATMAAEAIDDLLCQPLVTLV</sequence>
<evidence type="ECO:0000313" key="1">
    <source>
        <dbReference type="EMBL" id="CAD8845971.1"/>
    </source>
</evidence>